<dbReference type="SUPFAM" id="SSF53474">
    <property type="entry name" value="alpha/beta-Hydrolases"/>
    <property type="match status" value="1"/>
</dbReference>
<dbReference type="Gene3D" id="3.40.50.1820">
    <property type="entry name" value="alpha/beta hydrolase"/>
    <property type="match status" value="1"/>
</dbReference>
<dbReference type="InterPro" id="IPR029058">
    <property type="entry name" value="AB_hydrolase_fold"/>
</dbReference>
<comment type="caution">
    <text evidence="1">The sequence shown here is derived from an EMBL/GenBank/DDBJ whole genome shotgun (WGS) entry which is preliminary data.</text>
</comment>
<dbReference type="GO" id="GO:0016787">
    <property type="term" value="F:hydrolase activity"/>
    <property type="evidence" value="ECO:0007669"/>
    <property type="project" value="UniProtKB-KW"/>
</dbReference>
<proteinExistence type="predicted"/>
<evidence type="ECO:0000313" key="2">
    <source>
        <dbReference type="Proteomes" id="UP000470446"/>
    </source>
</evidence>
<feature type="non-terminal residue" evidence="1">
    <location>
        <position position="1"/>
    </location>
</feature>
<dbReference type="AlphaFoldDB" id="A0A7K3PC31"/>
<organism evidence="1 2">
    <name type="scientific">Streptomyces coelicoflavus</name>
    <dbReference type="NCBI Taxonomy" id="285562"/>
    <lineage>
        <taxon>Bacteria</taxon>
        <taxon>Bacillati</taxon>
        <taxon>Actinomycetota</taxon>
        <taxon>Actinomycetes</taxon>
        <taxon>Kitasatosporales</taxon>
        <taxon>Streptomycetaceae</taxon>
        <taxon>Streptomyces</taxon>
    </lineage>
</organism>
<keyword evidence="1" id="KW-0378">Hydrolase</keyword>
<evidence type="ECO:0000313" key="1">
    <source>
        <dbReference type="EMBL" id="NEB07453.1"/>
    </source>
</evidence>
<accession>A0A7K3PC31</accession>
<name>A0A7K3PC31_9ACTN</name>
<protein>
    <submittedName>
        <fullName evidence="1">Alpha/beta hydrolase</fullName>
    </submittedName>
</protein>
<dbReference type="Proteomes" id="UP000470446">
    <property type="component" value="Unassembled WGS sequence"/>
</dbReference>
<reference evidence="1 2" key="1">
    <citation type="submission" date="2020-01" db="EMBL/GenBank/DDBJ databases">
        <title>Insect and environment-associated Actinomycetes.</title>
        <authorList>
            <person name="Currrie C."/>
            <person name="Chevrette M."/>
            <person name="Carlson C."/>
            <person name="Stubbendieck R."/>
            <person name="Wendt-Pienkowski E."/>
        </authorList>
    </citation>
    <scope>NUCLEOTIDE SEQUENCE [LARGE SCALE GENOMIC DNA]</scope>
    <source>
        <strain evidence="1 2">SID14163</strain>
    </source>
</reference>
<gene>
    <name evidence="1" type="ORF">G3I32_00880</name>
</gene>
<sequence length="93" mass="10173">LLPLAVRAAQGRAGLHGDRDTGTAGLHRPAVPTLIFHGPDDAVAPWHLSRRLADTHARLVSLHTVRDAPHGAMWNADPADYEETLRRFMTPLV</sequence>
<dbReference type="EMBL" id="JAAGMA010000019">
    <property type="protein sequence ID" value="NEB07453.1"/>
    <property type="molecule type" value="Genomic_DNA"/>
</dbReference>